<dbReference type="RefSeq" id="WP_324770952.1">
    <property type="nucleotide sequence ID" value="NZ_BAAATS010000028.1"/>
</dbReference>
<sequence>MTELPSNAVPAPAVLDAFGVKGTPVPLVGGQGRSVLVGGFVFKPAEGAEDEAEWAATLFEALAQGSGFRVPLPLRAVGGRSVVDGWTASEFLTGESGPQEHWTGVLSAGRAFHAALRQVPRPDFLDRRTHPWAVADRVAWNERDIDVIQDLAAPFSALLESRRPVEQDAAQLIHGDLTGNVLFAADEAPAVIDFSPYWRPPVFAEAIVVVDGLLWFDLPSDLLTGGSDHPDWQQMLIRALIFRLVAHSESAAPLERARPGERERYARATDVVVRTLAALKE</sequence>
<dbReference type="Proteomes" id="UP001352223">
    <property type="component" value="Unassembled WGS sequence"/>
</dbReference>
<evidence type="ECO:0000313" key="2">
    <source>
        <dbReference type="Proteomes" id="UP001352223"/>
    </source>
</evidence>
<reference evidence="1 2" key="1">
    <citation type="submission" date="2022-10" db="EMBL/GenBank/DDBJ databases">
        <authorList>
            <person name="Xie J."/>
            <person name="Shen N."/>
        </authorList>
    </citation>
    <scope>NUCLEOTIDE SEQUENCE [LARGE SCALE GENOMIC DNA]</scope>
    <source>
        <strain evidence="1 2">DSM 41681</strain>
    </source>
</reference>
<evidence type="ECO:0000313" key="1">
    <source>
        <dbReference type="EMBL" id="MEB3963247.1"/>
    </source>
</evidence>
<dbReference type="EMBL" id="JAOZYB010000223">
    <property type="protein sequence ID" value="MEB3963247.1"/>
    <property type="molecule type" value="Genomic_DNA"/>
</dbReference>
<dbReference type="SUPFAM" id="SSF56112">
    <property type="entry name" value="Protein kinase-like (PK-like)"/>
    <property type="match status" value="1"/>
</dbReference>
<accession>A0ABU6CEW6</accession>
<organism evidence="1 2">
    <name type="scientific">Streptomyces kunmingensis</name>
    <dbReference type="NCBI Taxonomy" id="68225"/>
    <lineage>
        <taxon>Bacteria</taxon>
        <taxon>Bacillati</taxon>
        <taxon>Actinomycetota</taxon>
        <taxon>Actinomycetes</taxon>
        <taxon>Kitasatosporales</taxon>
        <taxon>Streptomycetaceae</taxon>
        <taxon>Streptomyces</taxon>
    </lineage>
</organism>
<proteinExistence type="predicted"/>
<name>A0ABU6CEW6_9ACTN</name>
<keyword evidence="2" id="KW-1185">Reference proteome</keyword>
<dbReference type="InterPro" id="IPR011009">
    <property type="entry name" value="Kinase-like_dom_sf"/>
</dbReference>
<comment type="caution">
    <text evidence="1">The sequence shown here is derived from an EMBL/GenBank/DDBJ whole genome shotgun (WGS) entry which is preliminary data.</text>
</comment>
<protein>
    <submittedName>
        <fullName evidence="1">Aminoglycoside phosphotransferase</fullName>
    </submittedName>
</protein>
<gene>
    <name evidence="1" type="ORF">OKJ48_23815</name>
</gene>